<dbReference type="RefSeq" id="WP_074598423.1">
    <property type="nucleotide sequence ID" value="NZ_FNHF01000002.1"/>
</dbReference>
<dbReference type="AlphaFoldDB" id="A0A1G9QXG1"/>
<keyword evidence="7" id="KW-1185">Reference proteome</keyword>
<reference evidence="7" key="1">
    <citation type="submission" date="2016-10" db="EMBL/GenBank/DDBJ databases">
        <authorList>
            <person name="Varghese N."/>
            <person name="Submissions S."/>
        </authorList>
    </citation>
    <scope>NUCLEOTIDE SEQUENCE [LARGE SCALE GENOMIC DNA]</scope>
    <source>
        <strain evidence="7">CGMCC 1.6199</strain>
    </source>
</reference>
<keyword evidence="1 6" id="KW-0489">Methyltransferase</keyword>
<dbReference type="GO" id="GO:0008170">
    <property type="term" value="F:N-methyltransferase activity"/>
    <property type="evidence" value="ECO:0007669"/>
    <property type="project" value="InterPro"/>
</dbReference>
<evidence type="ECO:0000259" key="5">
    <source>
        <dbReference type="Pfam" id="PF01555"/>
    </source>
</evidence>
<evidence type="ECO:0000256" key="1">
    <source>
        <dbReference type="ARBA" id="ARBA00022603"/>
    </source>
</evidence>
<dbReference type="InterPro" id="IPR002941">
    <property type="entry name" value="DNA_methylase_N4/N6"/>
</dbReference>
<evidence type="ECO:0000313" key="6">
    <source>
        <dbReference type="EMBL" id="SDM15287.1"/>
    </source>
</evidence>
<feature type="domain" description="DNA methylase N-4/N-6" evidence="5">
    <location>
        <begin position="25"/>
        <end position="234"/>
    </location>
</feature>
<evidence type="ECO:0000256" key="4">
    <source>
        <dbReference type="RuleBase" id="RU362026"/>
    </source>
</evidence>
<sequence>MTLEKNTIYNNECIQGMKRIDDNSIDMILCDLPYGTTQCKWDEIIPFDELWKQYKRIIKDHGAIVLTASQPFTSRLVSSNLSWFRYEWVWKKGRHTTGFQNAKRMPLKNHENICIFYKKLPTYHPQGIVPLVKVRKSRRKRVAGVFKENDPSLMKEYTTTHTNYPKSVLDIPRESGTFHPTQKPLALFEYLIKTYSNPGDVVLDNCMGSCTTAVAADNTGRNWIGFELDKEFCQKGLDRINDNREKLELLEVSVVSFDN</sequence>
<dbReference type="Proteomes" id="UP000182347">
    <property type="component" value="Unassembled WGS sequence"/>
</dbReference>
<keyword evidence="3" id="KW-0680">Restriction system</keyword>
<comment type="similarity">
    <text evidence="4">Belongs to the N(4)/N(6)-methyltransferase family.</text>
</comment>
<evidence type="ECO:0000313" key="7">
    <source>
        <dbReference type="Proteomes" id="UP000182347"/>
    </source>
</evidence>
<dbReference type="SUPFAM" id="SSF53335">
    <property type="entry name" value="S-adenosyl-L-methionine-dependent methyltransferases"/>
    <property type="match status" value="1"/>
</dbReference>
<dbReference type="OrthoDB" id="9800801at2"/>
<dbReference type="STRING" id="482461.SAMN05216244_1699"/>
<dbReference type="PRINTS" id="PR00508">
    <property type="entry name" value="S21N4MTFRASE"/>
</dbReference>
<proteinExistence type="inferred from homology"/>
<dbReference type="GO" id="GO:0032259">
    <property type="term" value="P:methylation"/>
    <property type="evidence" value="ECO:0007669"/>
    <property type="project" value="UniProtKB-KW"/>
</dbReference>
<name>A0A1G9QXG1_9BACI</name>
<evidence type="ECO:0000256" key="2">
    <source>
        <dbReference type="ARBA" id="ARBA00022679"/>
    </source>
</evidence>
<gene>
    <name evidence="6" type="ORF">SAMN05216244_1699</name>
</gene>
<protein>
    <recommendedName>
        <fullName evidence="4">Methyltransferase</fullName>
        <ecNumber evidence="4">2.1.1.-</ecNumber>
    </recommendedName>
</protein>
<dbReference type="InterPro" id="IPR029063">
    <property type="entry name" value="SAM-dependent_MTases_sf"/>
</dbReference>
<dbReference type="GO" id="GO:0009307">
    <property type="term" value="P:DNA restriction-modification system"/>
    <property type="evidence" value="ECO:0007669"/>
    <property type="project" value="UniProtKB-KW"/>
</dbReference>
<dbReference type="EMBL" id="FNHF01000002">
    <property type="protein sequence ID" value="SDM15287.1"/>
    <property type="molecule type" value="Genomic_DNA"/>
</dbReference>
<dbReference type="InterPro" id="IPR001091">
    <property type="entry name" value="RM_Methyltransferase"/>
</dbReference>
<dbReference type="Pfam" id="PF01555">
    <property type="entry name" value="N6_N4_Mtase"/>
    <property type="match status" value="1"/>
</dbReference>
<dbReference type="GO" id="GO:0003677">
    <property type="term" value="F:DNA binding"/>
    <property type="evidence" value="ECO:0007669"/>
    <property type="project" value="InterPro"/>
</dbReference>
<accession>A0A1G9QXG1</accession>
<dbReference type="EC" id="2.1.1.-" evidence="4"/>
<evidence type="ECO:0000256" key="3">
    <source>
        <dbReference type="ARBA" id="ARBA00022747"/>
    </source>
</evidence>
<keyword evidence="2 6" id="KW-0808">Transferase</keyword>
<dbReference type="Gene3D" id="3.40.50.150">
    <property type="entry name" value="Vaccinia Virus protein VP39"/>
    <property type="match status" value="1"/>
</dbReference>
<organism evidence="6 7">
    <name type="scientific">Sediminibacillus halophilus</name>
    <dbReference type="NCBI Taxonomy" id="482461"/>
    <lineage>
        <taxon>Bacteria</taxon>
        <taxon>Bacillati</taxon>
        <taxon>Bacillota</taxon>
        <taxon>Bacilli</taxon>
        <taxon>Bacillales</taxon>
        <taxon>Bacillaceae</taxon>
        <taxon>Sediminibacillus</taxon>
    </lineage>
</organism>